<dbReference type="SUPFAM" id="SSF53720">
    <property type="entry name" value="ALDH-like"/>
    <property type="match status" value="1"/>
</dbReference>
<dbReference type="InterPro" id="IPR047110">
    <property type="entry name" value="GABD/Sad-like"/>
</dbReference>
<reference evidence="5 6" key="1">
    <citation type="journal article" date="2019" name="Int. J. Syst. Evol. Microbiol.">
        <title>The Global Catalogue of Microorganisms (GCM) 10K type strain sequencing project: providing services to taxonomists for standard genome sequencing and annotation.</title>
        <authorList>
            <consortium name="The Broad Institute Genomics Platform"/>
            <consortium name="The Broad Institute Genome Sequencing Center for Infectious Disease"/>
            <person name="Wu L."/>
            <person name="Ma J."/>
        </authorList>
    </citation>
    <scope>NUCLEOTIDE SEQUENCE [LARGE SCALE GENOMIC DNA]</scope>
    <source>
        <strain evidence="5 6">JCM 14942</strain>
    </source>
</reference>
<evidence type="ECO:0000313" key="5">
    <source>
        <dbReference type="EMBL" id="GAA1507092.1"/>
    </source>
</evidence>
<accession>A0ABN1ZY48</accession>
<evidence type="ECO:0000256" key="1">
    <source>
        <dbReference type="ARBA" id="ARBA00009986"/>
    </source>
</evidence>
<evidence type="ECO:0000259" key="4">
    <source>
        <dbReference type="Pfam" id="PF00171"/>
    </source>
</evidence>
<keyword evidence="3" id="KW-0560">Oxidoreductase</keyword>
<dbReference type="InterPro" id="IPR016161">
    <property type="entry name" value="Ald_DH/histidinol_DH"/>
</dbReference>
<dbReference type="InterPro" id="IPR044148">
    <property type="entry name" value="ALDH_GabD1-like"/>
</dbReference>
<evidence type="ECO:0000256" key="3">
    <source>
        <dbReference type="ARBA" id="ARBA00023002"/>
    </source>
</evidence>
<keyword evidence="6" id="KW-1185">Reference proteome</keyword>
<dbReference type="PANTHER" id="PTHR43217">
    <property type="entry name" value="SUCCINATE SEMIALDEHYDE DEHYDROGENASE [NAD(P)+] SAD"/>
    <property type="match status" value="1"/>
</dbReference>
<dbReference type="InterPro" id="IPR016162">
    <property type="entry name" value="Ald_DH_N"/>
</dbReference>
<dbReference type="Gene3D" id="3.40.309.10">
    <property type="entry name" value="Aldehyde Dehydrogenase, Chain A, domain 2"/>
    <property type="match status" value="1"/>
</dbReference>
<gene>
    <name evidence="5" type="ORF">GCM10009788_08780</name>
</gene>
<protein>
    <submittedName>
        <fullName evidence="5">Aldehyde dehydrogenase family protein</fullName>
    </submittedName>
</protein>
<dbReference type="EMBL" id="BAAAOR010000007">
    <property type="protein sequence ID" value="GAA1507092.1"/>
    <property type="molecule type" value="Genomic_DNA"/>
</dbReference>
<name>A0ABN1ZY48_9ACTN</name>
<keyword evidence="2" id="KW-0521">NADP</keyword>
<comment type="caution">
    <text evidence="5">The sequence shown here is derived from an EMBL/GenBank/DDBJ whole genome shotgun (WGS) entry which is preliminary data.</text>
</comment>
<comment type="similarity">
    <text evidence="1">Belongs to the aldehyde dehydrogenase family.</text>
</comment>
<organism evidence="5 6">
    <name type="scientific">Nocardioides humi</name>
    <dbReference type="NCBI Taxonomy" id="449461"/>
    <lineage>
        <taxon>Bacteria</taxon>
        <taxon>Bacillati</taxon>
        <taxon>Actinomycetota</taxon>
        <taxon>Actinomycetes</taxon>
        <taxon>Propionibacteriales</taxon>
        <taxon>Nocardioidaceae</taxon>
        <taxon>Nocardioides</taxon>
    </lineage>
</organism>
<evidence type="ECO:0000313" key="6">
    <source>
        <dbReference type="Proteomes" id="UP001500842"/>
    </source>
</evidence>
<dbReference type="InterPro" id="IPR015590">
    <property type="entry name" value="Aldehyde_DH_dom"/>
</dbReference>
<dbReference type="RefSeq" id="WP_141005039.1">
    <property type="nucleotide sequence ID" value="NZ_BAAAOR010000007.1"/>
</dbReference>
<dbReference type="CDD" id="cd07100">
    <property type="entry name" value="ALDH_SSADH1_GabD1"/>
    <property type="match status" value="1"/>
</dbReference>
<dbReference type="PANTHER" id="PTHR43217:SF2">
    <property type="entry name" value="SUCCINATE-SEMIALDEHYDE DEHYDROGENASE [NADP(+)]"/>
    <property type="match status" value="1"/>
</dbReference>
<dbReference type="Proteomes" id="UP001500842">
    <property type="component" value="Unassembled WGS sequence"/>
</dbReference>
<proteinExistence type="inferred from homology"/>
<evidence type="ECO:0000256" key="2">
    <source>
        <dbReference type="ARBA" id="ARBA00022857"/>
    </source>
</evidence>
<dbReference type="InterPro" id="IPR016163">
    <property type="entry name" value="Ald_DH_C"/>
</dbReference>
<sequence>MTEYAVRNPATGELVETFPTATDAEVAAAVDAAASAYASWGRTSTVADRAALLRRVAELHRERSAELSAAMVEEMGKPLEDAEGEVDFSAAIYEFYADNAERFLADEPIELGDGEGTAVIRRAPVGALLGIMPWNFPAYQVARFAAPNLALGNTIVLKHAPQCPRSAALLQQVFLDAGYPEGAYVNVYATNEQIADVIADPRIQGVSLTGSERAGAAVAEIAGRNLKKCVLELGGSDPFVVLGSDDLDATVAAAVSARMENTGQACNAGKRFVVVDDLYDDFVSRFTDALLAASPGSPLSSLAAAENLGRQVEEAVAGGATLATAGERDGAFYPTGVLSGIGTDNPAYRQELFGPVAMVFRATDEDDAVRIANDTPYGLGSYVFTADSAQAQRVADQIEAGMVFVNGVGLDAAELPFGGIKRSGFGRELGRYGMEEFVNKKLIRTVG</sequence>
<feature type="domain" description="Aldehyde dehydrogenase" evidence="4">
    <location>
        <begin position="3"/>
        <end position="442"/>
    </location>
</feature>
<dbReference type="Gene3D" id="3.40.605.10">
    <property type="entry name" value="Aldehyde Dehydrogenase, Chain A, domain 1"/>
    <property type="match status" value="1"/>
</dbReference>
<dbReference type="Pfam" id="PF00171">
    <property type="entry name" value="Aldedh"/>
    <property type="match status" value="1"/>
</dbReference>